<keyword evidence="1" id="KW-0732">Signal</keyword>
<dbReference type="OrthoDB" id="1144014at2"/>
<dbReference type="RefSeq" id="WP_073082882.1">
    <property type="nucleotide sequence ID" value="NZ_FRBL01000006.1"/>
</dbReference>
<dbReference type="EMBL" id="FRBL01000006">
    <property type="protein sequence ID" value="SHM00579.1"/>
    <property type="molecule type" value="Genomic_DNA"/>
</dbReference>
<dbReference type="STRING" id="1419482.SAMN05444266_10645"/>
<reference evidence="2 3" key="1">
    <citation type="submission" date="2016-11" db="EMBL/GenBank/DDBJ databases">
        <authorList>
            <person name="Jaros S."/>
            <person name="Januszkiewicz K."/>
            <person name="Wedrychowicz H."/>
        </authorList>
    </citation>
    <scope>NUCLEOTIDE SEQUENCE [LARGE SCALE GENOMIC DNA]</scope>
    <source>
        <strain evidence="2 3">DSM 27406</strain>
    </source>
</reference>
<dbReference type="AlphaFoldDB" id="A0A1M7FA51"/>
<name>A0A1M7FA51_9BACT</name>
<accession>A0A1M7FA51</accession>
<evidence type="ECO:0000313" key="3">
    <source>
        <dbReference type="Proteomes" id="UP000184420"/>
    </source>
</evidence>
<evidence type="ECO:0000313" key="2">
    <source>
        <dbReference type="EMBL" id="SHM00579.1"/>
    </source>
</evidence>
<gene>
    <name evidence="2" type="ORF">SAMN05444266_10645</name>
</gene>
<keyword evidence="3" id="KW-1185">Reference proteome</keyword>
<protein>
    <recommendedName>
        <fullName evidence="4">DUF4296 domain-containing protein</fullName>
    </recommendedName>
</protein>
<proteinExistence type="predicted"/>
<feature type="signal peptide" evidence="1">
    <location>
        <begin position="1"/>
        <end position="18"/>
    </location>
</feature>
<dbReference type="Proteomes" id="UP000184420">
    <property type="component" value="Unassembled WGS sequence"/>
</dbReference>
<organism evidence="2 3">
    <name type="scientific">Chitinophaga jiangningensis</name>
    <dbReference type="NCBI Taxonomy" id="1419482"/>
    <lineage>
        <taxon>Bacteria</taxon>
        <taxon>Pseudomonadati</taxon>
        <taxon>Bacteroidota</taxon>
        <taxon>Chitinophagia</taxon>
        <taxon>Chitinophagales</taxon>
        <taxon>Chitinophagaceae</taxon>
        <taxon>Chitinophaga</taxon>
    </lineage>
</organism>
<feature type="chain" id="PRO_5012748607" description="DUF4296 domain-containing protein" evidence="1">
    <location>
        <begin position="19"/>
        <end position="362"/>
    </location>
</feature>
<sequence length="362" mass="39744">MKRLLALFTLVFPLALQAQSKLAQNIIDDFSNRAAYHYTLKNDSITGYIAEQLNRSGSGGIDVDATMFKLAEDQGAFDASLKYLYQYSDCNRQRFIENLKNLGLKNNSIFPIATYTANKYKDQSKDLLEDKKDFLVTYTGPNTGKVPPPATVATVQHNADGTTTTVEAAEGTAEAIQGGVADSSAAAPVADTRDWEVKPIFKTRNAEQLLTMYGKENVILRDGSDISGNATGKNAFVVYPDTDNELQIEMDGDEGNTLLFSLEHTKWKTPFGIKPGDPLEKLVKINGRPFKFNGFEWTDSGLVSSWEGGQLNGKGVEVVLRANNTGDPKLYDQVTGDKTIRSDNAALKKLNIVIQSITFKSN</sequence>
<evidence type="ECO:0008006" key="4">
    <source>
        <dbReference type="Google" id="ProtNLM"/>
    </source>
</evidence>
<evidence type="ECO:0000256" key="1">
    <source>
        <dbReference type="SAM" id="SignalP"/>
    </source>
</evidence>